<feature type="region of interest" description="Disordered" evidence="3">
    <location>
        <begin position="817"/>
        <end position="843"/>
    </location>
</feature>
<evidence type="ECO:0000256" key="3">
    <source>
        <dbReference type="SAM" id="MobiDB-lite"/>
    </source>
</evidence>
<feature type="compositionally biased region" description="Basic residues" evidence="3">
    <location>
        <begin position="817"/>
        <end position="827"/>
    </location>
</feature>
<feature type="domain" description="CUB" evidence="5">
    <location>
        <begin position="135"/>
        <end position="253"/>
    </location>
</feature>
<evidence type="ECO:0000256" key="2">
    <source>
        <dbReference type="PROSITE-ProRule" id="PRU00059"/>
    </source>
</evidence>
<dbReference type="InterPro" id="IPR035914">
    <property type="entry name" value="Sperma_CUB_dom_sf"/>
</dbReference>
<reference evidence="6 7" key="1">
    <citation type="submission" date="2018-08" db="EMBL/GenBank/DDBJ databases">
        <authorList>
            <person name="Laetsch R D."/>
            <person name="Stevens L."/>
            <person name="Kumar S."/>
            <person name="Blaxter L. M."/>
        </authorList>
    </citation>
    <scope>NUCLEOTIDE SEQUENCE [LARGE SCALE GENOMIC DNA]</scope>
</reference>
<dbReference type="EMBL" id="UYRX01000458">
    <property type="protein sequence ID" value="VDK82511.1"/>
    <property type="molecule type" value="Genomic_DNA"/>
</dbReference>
<evidence type="ECO:0000313" key="7">
    <source>
        <dbReference type="Proteomes" id="UP000277928"/>
    </source>
</evidence>
<name>A0A3P6UY72_LITSI</name>
<keyword evidence="4" id="KW-0472">Membrane</keyword>
<keyword evidence="1" id="KW-1015">Disulfide bond</keyword>
<dbReference type="CDD" id="cd00041">
    <property type="entry name" value="CUB"/>
    <property type="match status" value="4"/>
</dbReference>
<dbReference type="AlphaFoldDB" id="A0A3P6UY72"/>
<dbReference type="Pfam" id="PF00431">
    <property type="entry name" value="CUB"/>
    <property type="match status" value="4"/>
</dbReference>
<dbReference type="InterPro" id="IPR002172">
    <property type="entry name" value="LDrepeatLR_classA_rpt"/>
</dbReference>
<evidence type="ECO:0000256" key="1">
    <source>
        <dbReference type="ARBA" id="ARBA00023157"/>
    </source>
</evidence>
<dbReference type="SMART" id="SM00042">
    <property type="entry name" value="CUB"/>
    <property type="match status" value="5"/>
</dbReference>
<dbReference type="PANTHER" id="PTHR47537">
    <property type="entry name" value="CUBILIN"/>
    <property type="match status" value="1"/>
</dbReference>
<dbReference type="SUPFAM" id="SSF49854">
    <property type="entry name" value="Spermadhesin, CUB domain"/>
    <property type="match status" value="5"/>
</dbReference>
<dbReference type="OMA" id="WMQPVVA"/>
<dbReference type="STRING" id="42156.A0A3P6UY72"/>
<dbReference type="PANTHER" id="PTHR47537:SF6">
    <property type="entry name" value="CUB DOMAIN-CONTAINING PROTEIN"/>
    <property type="match status" value="1"/>
</dbReference>
<evidence type="ECO:0000259" key="5">
    <source>
        <dbReference type="PROSITE" id="PS01180"/>
    </source>
</evidence>
<dbReference type="GO" id="GO:0005886">
    <property type="term" value="C:plasma membrane"/>
    <property type="evidence" value="ECO:0007669"/>
    <property type="project" value="TreeGrafter"/>
</dbReference>
<feature type="domain" description="CUB" evidence="5">
    <location>
        <begin position="277"/>
        <end position="443"/>
    </location>
</feature>
<proteinExistence type="predicted"/>
<keyword evidence="4" id="KW-0812">Transmembrane</keyword>
<dbReference type="PROSITE" id="PS01180">
    <property type="entry name" value="CUB"/>
    <property type="match status" value="5"/>
</dbReference>
<evidence type="ECO:0000313" key="6">
    <source>
        <dbReference type="EMBL" id="VDK82511.1"/>
    </source>
</evidence>
<gene>
    <name evidence="6" type="ORF">NLS_LOCUS5786</name>
</gene>
<dbReference type="OrthoDB" id="6022136at2759"/>
<feature type="domain" description="CUB" evidence="5">
    <location>
        <begin position="459"/>
        <end position="583"/>
    </location>
</feature>
<dbReference type="SMART" id="SM00192">
    <property type="entry name" value="LDLa"/>
    <property type="match status" value="1"/>
</dbReference>
<dbReference type="Gene3D" id="2.60.120.290">
    <property type="entry name" value="Spermadhesin, CUB domain"/>
    <property type="match status" value="5"/>
</dbReference>
<keyword evidence="7" id="KW-1185">Reference proteome</keyword>
<comment type="caution">
    <text evidence="2">Lacks conserved residue(s) required for the propagation of feature annotation.</text>
</comment>
<sequence length="906" mass="102299">MLPPSATVSGEKSQLESPKNLQCIYTFVAAPNQRVKLNFDQFLLAGTAGNCESEYVDIYSELEAPDDDLLSAAFGGRYCGSVSPYVRISLNRVIILVFHSRAITNRQNALKFRGRYAFISDAPYQVGKKVPPGKCDFVIDSKFKRHGSIRSPTYPGTYPKNFRCTYLLNGRTGQRIRLIFRDFDIYFGGEHCPYDSLTVYDGPSNKHPIIRKICGLQQRVVIYSFGPNTLIEFNTTSPAKADPRGYLLDYEFSNRYVNVLKLMDNQLGITHLRGSECDLLVRSNRETTHYIHSPKYPLMYPANTTCTFIIDGLQGEQNLEEVILTFETFAVLSEKVDRHTFSDANLIDFFLRRTAADYDDDEVCATSYVGIAFIPTSVKSVLSSGEESTYDATLCDRLQNDSHALGPYISDGPRMVLVFSSNEKVSDGDGQRPLGFKAKIQFKTDFGISGKSIGDSNQCMFQFQRPHGWFNSPRYPANYPLDTNCTYIIKAKPNEQIQVYFEQFALYVDEGKSAMETSCADFLEISDVFVRDGVEALQLQARYCANTFPGPTVTAFGSHELRVFFRSDHEGTGNGFKAIYQIRKAFAEEIPTKPGSRHCGQRIVRTDDMTSGWLVSPGYPIKYNKDLICDWEITVRSNHQILLNLVKMEIEGSMTAESVNCQNAVIRVYAEYGIGLSPSVQEICGTDESIIQPIISKNNTVRIRFFTSPDKVNGLKGFNMTWTEVKKVTGDDECVHPTMYLCTYTKLCIDARLKCNSDKNCGLHDDTDEAYCNKLENAADVRTVLSAVIFFGCIILIVSGFLCYFLKKNFVRKRDRHRRHAKSRMKNQRNPFRNPKPMITRSNPHLLPSPAALRLTHHNVTTNIIPHASERRIEKAANGEMSKCIINPSSLLHSLKSIDDRNTFYG</sequence>
<feature type="domain" description="CUB" evidence="5">
    <location>
        <begin position="599"/>
        <end position="725"/>
    </location>
</feature>
<feature type="domain" description="CUB" evidence="5">
    <location>
        <begin position="1"/>
        <end position="119"/>
    </location>
</feature>
<protein>
    <recommendedName>
        <fullName evidence="5">CUB domain-containing protein</fullName>
    </recommendedName>
</protein>
<organism evidence="6 7">
    <name type="scientific">Litomosoides sigmodontis</name>
    <name type="common">Filarial nematode worm</name>
    <dbReference type="NCBI Taxonomy" id="42156"/>
    <lineage>
        <taxon>Eukaryota</taxon>
        <taxon>Metazoa</taxon>
        <taxon>Ecdysozoa</taxon>
        <taxon>Nematoda</taxon>
        <taxon>Chromadorea</taxon>
        <taxon>Rhabditida</taxon>
        <taxon>Spirurina</taxon>
        <taxon>Spiruromorpha</taxon>
        <taxon>Filarioidea</taxon>
        <taxon>Onchocercidae</taxon>
        <taxon>Litomosoides</taxon>
    </lineage>
</organism>
<keyword evidence="4" id="KW-1133">Transmembrane helix</keyword>
<dbReference type="InterPro" id="IPR053207">
    <property type="entry name" value="Non-NMDA_GluR_Accessory"/>
</dbReference>
<feature type="transmembrane region" description="Helical" evidence="4">
    <location>
        <begin position="784"/>
        <end position="806"/>
    </location>
</feature>
<accession>A0A3P6UY72</accession>
<evidence type="ECO:0000256" key="4">
    <source>
        <dbReference type="SAM" id="Phobius"/>
    </source>
</evidence>
<dbReference type="InterPro" id="IPR000859">
    <property type="entry name" value="CUB_dom"/>
</dbReference>
<dbReference type="Proteomes" id="UP000277928">
    <property type="component" value="Unassembled WGS sequence"/>
</dbReference>